<dbReference type="Proteomes" id="UP000001219">
    <property type="component" value="Chromosome"/>
</dbReference>
<evidence type="ECO:0000313" key="2">
    <source>
        <dbReference type="EMBL" id="ACY20949.1"/>
    </source>
</evidence>
<dbReference type="InterPro" id="IPR047728">
    <property type="entry name" value="LipDrop-assoc"/>
</dbReference>
<dbReference type="OrthoDB" id="3544242at2"/>
<evidence type="ECO:0000256" key="1">
    <source>
        <dbReference type="SAM" id="MobiDB-lite"/>
    </source>
</evidence>
<feature type="region of interest" description="Disordered" evidence="1">
    <location>
        <begin position="80"/>
        <end position="114"/>
    </location>
</feature>
<reference evidence="2 3" key="2">
    <citation type="journal article" date="2010" name="Stand. Genomic Sci.">
        <title>Complete genome sequence of Gordonia bronchialis type strain (3410).</title>
        <authorList>
            <person name="Ivanova N."/>
            <person name="Sikorski J."/>
            <person name="Jando M."/>
            <person name="Lapidus A."/>
            <person name="Nolan M."/>
            <person name="Lucas S."/>
            <person name="Del Rio T.G."/>
            <person name="Tice H."/>
            <person name="Copeland A."/>
            <person name="Cheng J.F."/>
            <person name="Chen F."/>
            <person name="Bruce D."/>
            <person name="Goodwin L."/>
            <person name="Pitluck S."/>
            <person name="Mavromatis K."/>
            <person name="Ovchinnikova G."/>
            <person name="Pati A."/>
            <person name="Chen A."/>
            <person name="Palaniappan K."/>
            <person name="Land M."/>
            <person name="Hauser L."/>
            <person name="Chang Y.J."/>
            <person name="Jeffries C.D."/>
            <person name="Chain P."/>
            <person name="Saunders E."/>
            <person name="Han C."/>
            <person name="Detter J.C."/>
            <person name="Brettin T."/>
            <person name="Rohde M."/>
            <person name="Goker M."/>
            <person name="Bristow J."/>
            <person name="Eisen J.A."/>
            <person name="Markowitz V."/>
            <person name="Hugenholtz P."/>
            <person name="Klenk H.P."/>
            <person name="Kyrpides N.C."/>
        </authorList>
    </citation>
    <scope>NUCLEOTIDE SEQUENCE [LARGE SCALE GENOMIC DNA]</scope>
    <source>
        <strain evidence="3">ATCC 25592 / DSM 43247 / BCRC 13721 / JCM 3198 / KCTC 3076 / NBRC 16047 / NCTC 10667</strain>
    </source>
</reference>
<proteinExistence type="predicted"/>
<dbReference type="eggNOG" id="ENOG50334VK">
    <property type="taxonomic scope" value="Bacteria"/>
</dbReference>
<name>D0L7T6_GORB4</name>
<accession>D0L7T6</accession>
<reference evidence="3" key="1">
    <citation type="submission" date="2009-10" db="EMBL/GenBank/DDBJ databases">
        <title>The complete chromosome of Gordonia bronchialis DSM 43247.</title>
        <authorList>
            <consortium name="US DOE Joint Genome Institute (JGI-PGF)"/>
            <person name="Lucas S."/>
            <person name="Copeland A."/>
            <person name="Lapidus A."/>
            <person name="Glavina del Rio T."/>
            <person name="Dalin E."/>
            <person name="Tice H."/>
            <person name="Bruce D."/>
            <person name="Goodwin L."/>
            <person name="Pitluck S."/>
            <person name="Kyrpides N."/>
            <person name="Mavromatis K."/>
            <person name="Ivanova N."/>
            <person name="Ovchinnikova G."/>
            <person name="Saunders E."/>
            <person name="Brettin T."/>
            <person name="Detter J.C."/>
            <person name="Han C."/>
            <person name="Larimer F."/>
            <person name="Land M."/>
            <person name="Hauser L."/>
            <person name="Markowitz V."/>
            <person name="Cheng J.-F."/>
            <person name="Hugenholtz P."/>
            <person name="Woyke T."/>
            <person name="Wu D."/>
            <person name="Jando M."/>
            <person name="Schneider S."/>
            <person name="Goeker M."/>
            <person name="Klenk H.-P."/>
            <person name="Eisen J.A."/>
        </authorList>
    </citation>
    <scope>NUCLEOTIDE SEQUENCE [LARGE SCALE GENOMIC DNA]</scope>
    <source>
        <strain evidence="3">ATCC 25592 / DSM 43247 / BCRC 13721 / JCM 3198 / KCTC 3076 / NBRC 16047 / NCTC 10667</strain>
    </source>
</reference>
<dbReference type="AlphaFoldDB" id="D0L7T6"/>
<protein>
    <recommendedName>
        <fullName evidence="4">Lipid droplet-associated protein</fullName>
    </recommendedName>
</protein>
<feature type="region of interest" description="Disordered" evidence="1">
    <location>
        <begin position="129"/>
        <end position="168"/>
    </location>
</feature>
<feature type="compositionally biased region" description="Low complexity" evidence="1">
    <location>
        <begin position="152"/>
        <end position="168"/>
    </location>
</feature>
<dbReference type="RefSeq" id="WP_012833516.1">
    <property type="nucleotide sequence ID" value="NC_013441.1"/>
</dbReference>
<evidence type="ECO:0008006" key="4">
    <source>
        <dbReference type="Google" id="ProtNLM"/>
    </source>
</evidence>
<dbReference type="NCBIfam" id="NF033649">
    <property type="entry name" value="LipDrop_Rv1109c"/>
    <property type="match status" value="1"/>
</dbReference>
<evidence type="ECO:0000313" key="3">
    <source>
        <dbReference type="Proteomes" id="UP000001219"/>
    </source>
</evidence>
<keyword evidence="3" id="KW-1185">Reference proteome</keyword>
<sequence length="229" mass="24592">MVRAPYPARIAAGLIVTAIEETRKLPTLLVTLPMTAVSQTLQAGMRAQQNIAELAIKGDAALEMIFDKPSEQPQWARFDEDDDLDQQPPTRESPAAQDDATPESPAPEHNDVDTPAAGRFALYSSAPESVVAGDSDDTGAGAVTSATKRPAKNTSAKKAPAKSSSGPAPEVVEYIEYDGLTLAQLRAKLRSVGSEDLQELLDYEKTNRNRAPFVTMLDNRIAAQSKRST</sequence>
<gene>
    <name evidence="2" type="ordered locus">Gbro_1679</name>
</gene>
<dbReference type="KEGG" id="gbr:Gbro_1679"/>
<organism evidence="2 3">
    <name type="scientific">Gordonia bronchialis (strain ATCC 25592 / DSM 43247 / BCRC 13721 / JCM 3198 / KCTC 3076 / NBRC 16047 / NCTC 10667)</name>
    <name type="common">Rhodococcus bronchialis</name>
    <dbReference type="NCBI Taxonomy" id="526226"/>
    <lineage>
        <taxon>Bacteria</taxon>
        <taxon>Bacillati</taxon>
        <taxon>Actinomycetota</taxon>
        <taxon>Actinomycetes</taxon>
        <taxon>Mycobacteriales</taxon>
        <taxon>Gordoniaceae</taxon>
        <taxon>Gordonia</taxon>
    </lineage>
</organism>
<dbReference type="HOGENOM" id="CLU_081302_0_0_11"/>
<dbReference type="STRING" id="526226.Gbro_1679"/>
<dbReference type="EMBL" id="CP001802">
    <property type="protein sequence ID" value="ACY20949.1"/>
    <property type="molecule type" value="Genomic_DNA"/>
</dbReference>